<dbReference type="SUPFAM" id="SSF53335">
    <property type="entry name" value="S-adenosyl-L-methionine-dependent methyltransferases"/>
    <property type="match status" value="1"/>
</dbReference>
<comment type="caution">
    <text evidence="5">The sequence shown here is derived from an EMBL/GenBank/DDBJ whole genome shotgun (WGS) entry which is preliminary data.</text>
</comment>
<evidence type="ECO:0000256" key="4">
    <source>
        <dbReference type="ARBA" id="ARBA00047942"/>
    </source>
</evidence>
<sequence>GWFGVKKGQKWGSGSKHFLRELFEKKHCHYKNFFNDVLEPLFYEALRNDRSYDDHYFSYFNCKIPFLNGGLFDPLNDYNWAKTDILLPDTLFSNKIKTKEGDIGTGILDVFDRYNFTVKEDEPLEKEVAVDPEMLGKVFENLLEVKDRKSKGTYYTPREIVHYMCQESLINYLYTEVNSKQKSRTKEEKIQMKLLGKPDPIQRSLIIEKDSNIISKEDIEKLIKYGDTTIENDNHVATKGEETKTYSFKLPENIRKNAE</sequence>
<feature type="non-terminal residue" evidence="5">
    <location>
        <position position="1"/>
    </location>
</feature>
<dbReference type="EMBL" id="BARS01034211">
    <property type="protein sequence ID" value="GAG19699.1"/>
    <property type="molecule type" value="Genomic_DNA"/>
</dbReference>
<name>X0VMT2_9ZZZZ</name>
<gene>
    <name evidence="5" type="ORF">S01H1_52889</name>
</gene>
<keyword evidence="2" id="KW-0489">Methyltransferase</keyword>
<dbReference type="GO" id="GO:0032259">
    <property type="term" value="P:methylation"/>
    <property type="evidence" value="ECO:0007669"/>
    <property type="project" value="UniProtKB-KW"/>
</dbReference>
<dbReference type="InterPro" id="IPR050953">
    <property type="entry name" value="N4_N6_ade-DNA_methylase"/>
</dbReference>
<dbReference type="PANTHER" id="PTHR33841">
    <property type="entry name" value="DNA METHYLTRANSFERASE YEEA-RELATED"/>
    <property type="match status" value="1"/>
</dbReference>
<dbReference type="GO" id="GO:0009007">
    <property type="term" value="F:site-specific DNA-methyltransferase (adenine-specific) activity"/>
    <property type="evidence" value="ECO:0007669"/>
    <property type="project" value="UniProtKB-EC"/>
</dbReference>
<comment type="catalytic activity">
    <reaction evidence="4">
        <text>a 2'-deoxyadenosine in DNA + S-adenosyl-L-methionine = an N(6)-methyl-2'-deoxyadenosine in DNA + S-adenosyl-L-homocysteine + H(+)</text>
        <dbReference type="Rhea" id="RHEA:15197"/>
        <dbReference type="Rhea" id="RHEA-COMP:12418"/>
        <dbReference type="Rhea" id="RHEA-COMP:12419"/>
        <dbReference type="ChEBI" id="CHEBI:15378"/>
        <dbReference type="ChEBI" id="CHEBI:57856"/>
        <dbReference type="ChEBI" id="CHEBI:59789"/>
        <dbReference type="ChEBI" id="CHEBI:90615"/>
        <dbReference type="ChEBI" id="CHEBI:90616"/>
        <dbReference type="EC" id="2.1.1.72"/>
    </reaction>
</comment>
<keyword evidence="3" id="KW-0808">Transferase</keyword>
<evidence type="ECO:0000313" key="5">
    <source>
        <dbReference type="EMBL" id="GAG19699.1"/>
    </source>
</evidence>
<organism evidence="5">
    <name type="scientific">marine sediment metagenome</name>
    <dbReference type="NCBI Taxonomy" id="412755"/>
    <lineage>
        <taxon>unclassified sequences</taxon>
        <taxon>metagenomes</taxon>
        <taxon>ecological metagenomes</taxon>
    </lineage>
</organism>
<accession>X0VMT2</accession>
<evidence type="ECO:0000256" key="2">
    <source>
        <dbReference type="ARBA" id="ARBA00022603"/>
    </source>
</evidence>
<evidence type="ECO:0000256" key="1">
    <source>
        <dbReference type="ARBA" id="ARBA00011900"/>
    </source>
</evidence>
<dbReference type="Gene3D" id="3.40.50.150">
    <property type="entry name" value="Vaccinia Virus protein VP39"/>
    <property type="match status" value="1"/>
</dbReference>
<dbReference type="PANTHER" id="PTHR33841:SF1">
    <property type="entry name" value="DNA METHYLTRANSFERASE A"/>
    <property type="match status" value="1"/>
</dbReference>
<dbReference type="EC" id="2.1.1.72" evidence="1"/>
<reference evidence="5" key="1">
    <citation type="journal article" date="2014" name="Front. Microbiol.">
        <title>High frequency of phylogenetically diverse reductive dehalogenase-homologous genes in deep subseafloor sedimentary metagenomes.</title>
        <authorList>
            <person name="Kawai M."/>
            <person name="Futagami T."/>
            <person name="Toyoda A."/>
            <person name="Takaki Y."/>
            <person name="Nishi S."/>
            <person name="Hori S."/>
            <person name="Arai W."/>
            <person name="Tsubouchi T."/>
            <person name="Morono Y."/>
            <person name="Uchiyama I."/>
            <person name="Ito T."/>
            <person name="Fujiyama A."/>
            <person name="Inagaki F."/>
            <person name="Takami H."/>
        </authorList>
    </citation>
    <scope>NUCLEOTIDE SEQUENCE</scope>
    <source>
        <strain evidence="5">Expedition CK06-06</strain>
    </source>
</reference>
<protein>
    <recommendedName>
        <fullName evidence="1">site-specific DNA-methyltransferase (adenine-specific)</fullName>
        <ecNumber evidence="1">2.1.1.72</ecNumber>
    </recommendedName>
</protein>
<proteinExistence type="predicted"/>
<dbReference type="InterPro" id="IPR029063">
    <property type="entry name" value="SAM-dependent_MTases_sf"/>
</dbReference>
<dbReference type="AlphaFoldDB" id="X0VMT2"/>
<feature type="non-terminal residue" evidence="5">
    <location>
        <position position="259"/>
    </location>
</feature>
<evidence type="ECO:0000256" key="3">
    <source>
        <dbReference type="ARBA" id="ARBA00022679"/>
    </source>
</evidence>